<dbReference type="Gramene" id="mRNA:HanXRQr2_Chr17g0814851">
    <property type="protein sequence ID" value="CDS:HanXRQr2_Chr17g0814851.1"/>
    <property type="gene ID" value="HanXRQr2_Chr17g0814851"/>
</dbReference>
<feature type="region of interest" description="Disordered" evidence="1">
    <location>
        <begin position="120"/>
        <end position="139"/>
    </location>
</feature>
<evidence type="ECO:0000256" key="1">
    <source>
        <dbReference type="SAM" id="MobiDB-lite"/>
    </source>
</evidence>
<sequence length="160" mass="18631">MEQVIEQRRPPTFGDWSEPNQMLFDQQRYMGASMERALKQSYDRHEQWNRAHMYAHQEEMNNRYFDYHKRLMHDAWHAGQPVTSDPPIVDYSTLPPYDGSVTYPNPPLHHSQWVDPYTSMGTQQASQEGDQGGSSSGAFGFGEFSEMMTSIFGPPQPRYY</sequence>
<organism evidence="2 3">
    <name type="scientific">Helianthus annuus</name>
    <name type="common">Common sunflower</name>
    <dbReference type="NCBI Taxonomy" id="4232"/>
    <lineage>
        <taxon>Eukaryota</taxon>
        <taxon>Viridiplantae</taxon>
        <taxon>Streptophyta</taxon>
        <taxon>Embryophyta</taxon>
        <taxon>Tracheophyta</taxon>
        <taxon>Spermatophyta</taxon>
        <taxon>Magnoliopsida</taxon>
        <taxon>eudicotyledons</taxon>
        <taxon>Gunneridae</taxon>
        <taxon>Pentapetalae</taxon>
        <taxon>asterids</taxon>
        <taxon>campanulids</taxon>
        <taxon>Asterales</taxon>
        <taxon>Asteraceae</taxon>
        <taxon>Asteroideae</taxon>
        <taxon>Heliantheae alliance</taxon>
        <taxon>Heliantheae</taxon>
        <taxon>Helianthus</taxon>
    </lineage>
</organism>
<reference evidence="2" key="2">
    <citation type="submission" date="2020-06" db="EMBL/GenBank/DDBJ databases">
        <title>Helianthus annuus Genome sequencing and assembly Release 2.</title>
        <authorList>
            <person name="Gouzy J."/>
            <person name="Langlade N."/>
            <person name="Munos S."/>
        </authorList>
    </citation>
    <scope>NUCLEOTIDE SEQUENCE</scope>
    <source>
        <tissue evidence="2">Leaves</tissue>
    </source>
</reference>
<protein>
    <submittedName>
        <fullName evidence="2">Uncharacterized protein</fullName>
    </submittedName>
</protein>
<name>A0A9K3DKR4_HELAN</name>
<dbReference type="Proteomes" id="UP000215914">
    <property type="component" value="Unassembled WGS sequence"/>
</dbReference>
<proteinExistence type="predicted"/>
<accession>A0A9K3DKR4</accession>
<reference evidence="2" key="1">
    <citation type="journal article" date="2017" name="Nature">
        <title>The sunflower genome provides insights into oil metabolism, flowering and Asterid evolution.</title>
        <authorList>
            <person name="Badouin H."/>
            <person name="Gouzy J."/>
            <person name="Grassa C.J."/>
            <person name="Murat F."/>
            <person name="Staton S.E."/>
            <person name="Cottret L."/>
            <person name="Lelandais-Briere C."/>
            <person name="Owens G.L."/>
            <person name="Carrere S."/>
            <person name="Mayjonade B."/>
            <person name="Legrand L."/>
            <person name="Gill N."/>
            <person name="Kane N.C."/>
            <person name="Bowers J.E."/>
            <person name="Hubner S."/>
            <person name="Bellec A."/>
            <person name="Berard A."/>
            <person name="Berges H."/>
            <person name="Blanchet N."/>
            <person name="Boniface M.C."/>
            <person name="Brunel D."/>
            <person name="Catrice O."/>
            <person name="Chaidir N."/>
            <person name="Claudel C."/>
            <person name="Donnadieu C."/>
            <person name="Faraut T."/>
            <person name="Fievet G."/>
            <person name="Helmstetter N."/>
            <person name="King M."/>
            <person name="Knapp S.J."/>
            <person name="Lai Z."/>
            <person name="Le Paslier M.C."/>
            <person name="Lippi Y."/>
            <person name="Lorenzon L."/>
            <person name="Mandel J.R."/>
            <person name="Marage G."/>
            <person name="Marchand G."/>
            <person name="Marquand E."/>
            <person name="Bret-Mestries E."/>
            <person name="Morien E."/>
            <person name="Nambeesan S."/>
            <person name="Nguyen T."/>
            <person name="Pegot-Espagnet P."/>
            <person name="Pouilly N."/>
            <person name="Raftis F."/>
            <person name="Sallet E."/>
            <person name="Schiex T."/>
            <person name="Thomas J."/>
            <person name="Vandecasteele C."/>
            <person name="Vares D."/>
            <person name="Vear F."/>
            <person name="Vautrin S."/>
            <person name="Crespi M."/>
            <person name="Mangin B."/>
            <person name="Burke J.M."/>
            <person name="Salse J."/>
            <person name="Munos S."/>
            <person name="Vincourt P."/>
            <person name="Rieseberg L.H."/>
            <person name="Langlade N.B."/>
        </authorList>
    </citation>
    <scope>NUCLEOTIDE SEQUENCE</scope>
    <source>
        <tissue evidence="2">Leaves</tissue>
    </source>
</reference>
<evidence type="ECO:0000313" key="2">
    <source>
        <dbReference type="EMBL" id="KAF5756454.1"/>
    </source>
</evidence>
<keyword evidence="3" id="KW-1185">Reference proteome</keyword>
<evidence type="ECO:0000313" key="3">
    <source>
        <dbReference type="Proteomes" id="UP000215914"/>
    </source>
</evidence>
<comment type="caution">
    <text evidence="2">The sequence shown here is derived from an EMBL/GenBank/DDBJ whole genome shotgun (WGS) entry which is preliminary data.</text>
</comment>
<dbReference type="AlphaFoldDB" id="A0A9K3DKR4"/>
<gene>
    <name evidence="2" type="ORF">HanXRQr2_Chr17g0814851</name>
</gene>
<dbReference type="EMBL" id="MNCJ02000332">
    <property type="protein sequence ID" value="KAF5756454.1"/>
    <property type="molecule type" value="Genomic_DNA"/>
</dbReference>